<dbReference type="Proteomes" id="UP001521150">
    <property type="component" value="Unassembled WGS sequence"/>
</dbReference>
<gene>
    <name evidence="3" type="ORF">LWC34_41725</name>
</gene>
<protein>
    <submittedName>
        <fullName evidence="3">Uncharacterized protein</fullName>
    </submittedName>
</protein>
<feature type="region of interest" description="Disordered" evidence="1">
    <location>
        <begin position="166"/>
        <end position="207"/>
    </location>
</feature>
<sequence>MSRRLTIVVFAAAMALAGCSSSGDDSAKDASGQFGGTPQQPSENGGGGGEPTTPPAPPEPSNGDPVKWMDNLCTPISDFNRSLGGRMGDLATAADQTQMQAKLGQFIDNLAGGLGGTVARLKLLEPAPLKGGDDVKNKIISTYTASQNALKEVAARARAGDQDAMGQVMESLGEETSKMADPFKDNDPAEVRDAMAKAPRCKDLQTS</sequence>
<feature type="chain" id="PRO_5046740710" evidence="2">
    <location>
        <begin position="23"/>
        <end position="207"/>
    </location>
</feature>
<feature type="region of interest" description="Disordered" evidence="1">
    <location>
        <begin position="19"/>
        <end position="69"/>
    </location>
</feature>
<name>A0ABS8ZNJ9_9PSEU</name>
<dbReference type="RefSeq" id="WP_233730722.1">
    <property type="nucleotide sequence ID" value="NZ_JAJVCN010000003.1"/>
</dbReference>
<feature type="compositionally biased region" description="Low complexity" evidence="1">
    <location>
        <begin position="19"/>
        <end position="43"/>
    </location>
</feature>
<feature type="signal peptide" evidence="2">
    <location>
        <begin position="1"/>
        <end position="22"/>
    </location>
</feature>
<proteinExistence type="predicted"/>
<evidence type="ECO:0000313" key="3">
    <source>
        <dbReference type="EMBL" id="MCE7009290.1"/>
    </source>
</evidence>
<evidence type="ECO:0000313" key="4">
    <source>
        <dbReference type="Proteomes" id="UP001521150"/>
    </source>
</evidence>
<reference evidence="3 4" key="1">
    <citation type="submission" date="2021-12" db="EMBL/GenBank/DDBJ databases">
        <title>Genome sequence of Kibdelosporangium philippinense ATCC 49844.</title>
        <authorList>
            <person name="Fedorov E.A."/>
            <person name="Omeragic M."/>
            <person name="Shalygina K.F."/>
            <person name="Maclea K.S."/>
        </authorList>
    </citation>
    <scope>NUCLEOTIDE SEQUENCE [LARGE SCALE GENOMIC DNA]</scope>
    <source>
        <strain evidence="3 4">ATCC 49844</strain>
    </source>
</reference>
<keyword evidence="2" id="KW-0732">Signal</keyword>
<evidence type="ECO:0000256" key="2">
    <source>
        <dbReference type="SAM" id="SignalP"/>
    </source>
</evidence>
<accession>A0ABS8ZNJ9</accession>
<dbReference type="EMBL" id="JAJVCN010000003">
    <property type="protein sequence ID" value="MCE7009290.1"/>
    <property type="molecule type" value="Genomic_DNA"/>
</dbReference>
<keyword evidence="4" id="KW-1185">Reference proteome</keyword>
<dbReference type="PROSITE" id="PS51257">
    <property type="entry name" value="PROKAR_LIPOPROTEIN"/>
    <property type="match status" value="1"/>
</dbReference>
<organism evidence="3 4">
    <name type="scientific">Kibdelosporangium philippinense</name>
    <dbReference type="NCBI Taxonomy" id="211113"/>
    <lineage>
        <taxon>Bacteria</taxon>
        <taxon>Bacillati</taxon>
        <taxon>Actinomycetota</taxon>
        <taxon>Actinomycetes</taxon>
        <taxon>Pseudonocardiales</taxon>
        <taxon>Pseudonocardiaceae</taxon>
        <taxon>Kibdelosporangium</taxon>
    </lineage>
</organism>
<evidence type="ECO:0000256" key="1">
    <source>
        <dbReference type="SAM" id="MobiDB-lite"/>
    </source>
</evidence>
<feature type="compositionally biased region" description="Basic and acidic residues" evidence="1">
    <location>
        <begin position="175"/>
        <end position="207"/>
    </location>
</feature>
<comment type="caution">
    <text evidence="3">The sequence shown here is derived from an EMBL/GenBank/DDBJ whole genome shotgun (WGS) entry which is preliminary data.</text>
</comment>